<evidence type="ECO:0000313" key="4">
    <source>
        <dbReference type="Proteomes" id="UP000601435"/>
    </source>
</evidence>
<keyword evidence="1" id="KW-0378">Hydrolase</keyword>
<dbReference type="Pfam" id="PF01244">
    <property type="entry name" value="Peptidase_M19"/>
    <property type="match status" value="1"/>
</dbReference>
<keyword evidence="1" id="KW-0224">Dipeptidase</keyword>
<protein>
    <recommendedName>
        <fullName evidence="1">Dipeptidase</fullName>
        <ecNumber evidence="1">3.4.13.19</ecNumber>
    </recommendedName>
</protein>
<reference evidence="3" key="1">
    <citation type="submission" date="2021-02" db="EMBL/GenBank/DDBJ databases">
        <authorList>
            <person name="Dougan E. K."/>
            <person name="Rhodes N."/>
            <person name="Thang M."/>
            <person name="Chan C."/>
        </authorList>
    </citation>
    <scope>NUCLEOTIDE SEQUENCE</scope>
</reference>
<comment type="cofactor">
    <cofactor evidence="1">
        <name>Zn(2+)</name>
        <dbReference type="ChEBI" id="CHEBI:29105"/>
    </cofactor>
</comment>
<dbReference type="Gene3D" id="3.20.20.140">
    <property type="entry name" value="Metal-dependent hydrolases"/>
    <property type="match status" value="1"/>
</dbReference>
<dbReference type="PROSITE" id="PS51365">
    <property type="entry name" value="RENAL_DIPEPTIDASE_2"/>
    <property type="match status" value="1"/>
</dbReference>
<evidence type="ECO:0000313" key="3">
    <source>
        <dbReference type="EMBL" id="CAE7366025.1"/>
    </source>
</evidence>
<gene>
    <name evidence="3" type="primary">gliJ</name>
    <name evidence="3" type="ORF">SNEC2469_LOCUS9716</name>
</gene>
<evidence type="ECO:0000256" key="2">
    <source>
        <dbReference type="SAM" id="MobiDB-lite"/>
    </source>
</evidence>
<dbReference type="SUPFAM" id="SSF51556">
    <property type="entry name" value="Metallo-dependent hydrolases"/>
    <property type="match status" value="1"/>
</dbReference>
<dbReference type="GO" id="GO:0046872">
    <property type="term" value="F:metal ion binding"/>
    <property type="evidence" value="ECO:0007669"/>
    <property type="project" value="UniProtKB-UniRule"/>
</dbReference>
<dbReference type="GO" id="GO:0070573">
    <property type="term" value="F:metallodipeptidase activity"/>
    <property type="evidence" value="ECO:0007669"/>
    <property type="project" value="InterPro"/>
</dbReference>
<dbReference type="InterPro" id="IPR008257">
    <property type="entry name" value="Pept_M19"/>
</dbReference>
<dbReference type="PANTHER" id="PTHR10443:SF12">
    <property type="entry name" value="DIPEPTIDASE"/>
    <property type="match status" value="1"/>
</dbReference>
<organism evidence="3 4">
    <name type="scientific">Symbiodinium necroappetens</name>
    <dbReference type="NCBI Taxonomy" id="1628268"/>
    <lineage>
        <taxon>Eukaryota</taxon>
        <taxon>Sar</taxon>
        <taxon>Alveolata</taxon>
        <taxon>Dinophyceae</taxon>
        <taxon>Suessiales</taxon>
        <taxon>Symbiodiniaceae</taxon>
        <taxon>Symbiodinium</taxon>
    </lineage>
</organism>
<dbReference type="EC" id="3.4.13.19" evidence="1"/>
<evidence type="ECO:0000256" key="1">
    <source>
        <dbReference type="RuleBase" id="RU341113"/>
    </source>
</evidence>
<dbReference type="GO" id="GO:0006508">
    <property type="term" value="P:proteolysis"/>
    <property type="evidence" value="ECO:0007669"/>
    <property type="project" value="UniProtKB-KW"/>
</dbReference>
<proteinExistence type="inferred from homology"/>
<feature type="compositionally biased region" description="Polar residues" evidence="2">
    <location>
        <begin position="11"/>
        <end position="28"/>
    </location>
</feature>
<sequence>MLSACSPPPESTEQVQPQATTDTSESQDNTVVGLVSQAQAIHDRVLVLDAHADIVPPGTTSRYGDADGSSQVAPNKMATGGVDAVVLAVAVGSGPRTPAGDAEARAMADVELAGVMAIADADDRVVVVRSADELEQAHANGEIALLLGFQNARILQGSVDAVNEFYDAGVRVFALTHLGHNDFADSSRPVYIAESGGYEPTEEHGGLSALGKAAIARINELGAVVDVSQLSKPATLQAIELSQTPVIASHSNVRALSDVARNLSDEEIDLIGATGGVIHIAAFTAYLLDISDPQLIENIKAIRREAGIDERYSYPYELYWEIDNPEEQTAFLTAMRDLLGPTTVSRMVDHIDYLVERIGIDHVGIGNDFNHGGGIADFRNAEDALNMTLGLLERGYSAEDIEKIWSGNFIRVMRVAEAN</sequence>
<feature type="compositionally biased region" description="Pro residues" evidence="2">
    <location>
        <begin position="1"/>
        <end position="10"/>
    </location>
</feature>
<dbReference type="AlphaFoldDB" id="A0A812QDP9"/>
<feature type="region of interest" description="Disordered" evidence="2">
    <location>
        <begin position="1"/>
        <end position="28"/>
    </location>
</feature>
<dbReference type="OrthoDB" id="445695at2759"/>
<accession>A0A812QDP9</accession>
<comment type="similarity">
    <text evidence="1">Belongs to the metallo-dependent hydrolases superfamily. Peptidase M19 family.</text>
</comment>
<keyword evidence="4" id="KW-1185">Reference proteome</keyword>
<comment type="catalytic activity">
    <reaction evidence="1">
        <text>an L-aminoacyl-L-amino acid + H2O = 2 an L-alpha-amino acid</text>
        <dbReference type="Rhea" id="RHEA:48940"/>
        <dbReference type="ChEBI" id="CHEBI:15377"/>
        <dbReference type="ChEBI" id="CHEBI:59869"/>
        <dbReference type="ChEBI" id="CHEBI:77460"/>
        <dbReference type="EC" id="3.4.13.19"/>
    </reaction>
</comment>
<keyword evidence="1" id="KW-0479">Metal-binding</keyword>
<dbReference type="PANTHER" id="PTHR10443">
    <property type="entry name" value="MICROSOMAL DIPEPTIDASE"/>
    <property type="match status" value="1"/>
</dbReference>
<dbReference type="InterPro" id="IPR032466">
    <property type="entry name" value="Metal_Hydrolase"/>
</dbReference>
<keyword evidence="1" id="KW-0645">Protease</keyword>
<dbReference type="Gene3D" id="1.10.287.650">
    <property type="entry name" value="L27 domain"/>
    <property type="match status" value="1"/>
</dbReference>
<keyword evidence="1" id="KW-0862">Zinc</keyword>
<comment type="caution">
    <text evidence="3">The sequence shown here is derived from an EMBL/GenBank/DDBJ whole genome shotgun (WGS) entry which is preliminary data.</text>
</comment>
<keyword evidence="1" id="KW-0482">Metalloprotease</keyword>
<dbReference type="EMBL" id="CAJNJA010015696">
    <property type="protein sequence ID" value="CAE7366025.1"/>
    <property type="molecule type" value="Genomic_DNA"/>
</dbReference>
<name>A0A812QDP9_9DINO</name>
<dbReference type="Proteomes" id="UP000601435">
    <property type="component" value="Unassembled WGS sequence"/>
</dbReference>